<dbReference type="EMBL" id="SNYI01000001">
    <property type="protein sequence ID" value="TDQ32576.1"/>
    <property type="molecule type" value="Genomic_DNA"/>
</dbReference>
<evidence type="ECO:0000313" key="1">
    <source>
        <dbReference type="EMBL" id="TDQ32576.1"/>
    </source>
</evidence>
<gene>
    <name evidence="1" type="ORF">CLV82_0409</name>
</gene>
<comment type="caution">
    <text evidence="1">The sequence shown here is derived from an EMBL/GenBank/DDBJ whole genome shotgun (WGS) entry which is preliminary data.</text>
</comment>
<organism evidence="1 2">
    <name type="scientific">Zeaxanthinibacter enoshimensis</name>
    <dbReference type="NCBI Taxonomy" id="392009"/>
    <lineage>
        <taxon>Bacteria</taxon>
        <taxon>Pseudomonadati</taxon>
        <taxon>Bacteroidota</taxon>
        <taxon>Flavobacteriia</taxon>
        <taxon>Flavobacteriales</taxon>
        <taxon>Flavobacteriaceae</taxon>
        <taxon>Zeaxanthinibacter</taxon>
    </lineage>
</organism>
<evidence type="ECO:0000313" key="2">
    <source>
        <dbReference type="Proteomes" id="UP000295468"/>
    </source>
</evidence>
<dbReference type="PROSITE" id="PS51257">
    <property type="entry name" value="PROKAR_LIPOPROTEIN"/>
    <property type="match status" value="1"/>
</dbReference>
<dbReference type="Pfam" id="PF09960">
    <property type="entry name" value="DUF2194"/>
    <property type="match status" value="1"/>
</dbReference>
<dbReference type="OrthoDB" id="9761886at2"/>
<dbReference type="Proteomes" id="UP000295468">
    <property type="component" value="Unassembled WGS sequence"/>
</dbReference>
<reference evidence="1 2" key="1">
    <citation type="submission" date="2019-03" db="EMBL/GenBank/DDBJ databases">
        <title>Genomic Encyclopedia of Archaeal and Bacterial Type Strains, Phase II (KMG-II): from individual species to whole genera.</title>
        <authorList>
            <person name="Goeker M."/>
        </authorList>
    </citation>
    <scope>NUCLEOTIDE SEQUENCE [LARGE SCALE GENOMIC DNA]</scope>
    <source>
        <strain evidence="1 2">DSM 18435</strain>
    </source>
</reference>
<dbReference type="Gene3D" id="3.20.20.370">
    <property type="entry name" value="Glycoside hydrolase/deacetylase"/>
    <property type="match status" value="1"/>
</dbReference>
<dbReference type="InterPro" id="IPR011990">
    <property type="entry name" value="TPR-like_helical_dom_sf"/>
</dbReference>
<sequence>MMKGIIKILKIAVVFFLITACQSGLYTFEEGFGIPQRSKEQPLVHFIMDQDPVKEDDLSHFIKTLDYAKIPLIHSSVPEMNRSPRIGKATRVICLGETWDLSQAVIDSITVFVARGGTLLVAERNWDERMAFLLGLTPDFDLRIDDKASGMFFKSDILPGFKGKNAPHFGTTHKGLASNNFKNDVRVLATAANDKTFPLITENLLGHGRVLLYNSVNKFGKPGRGIFFSMLLNGLEGVPYPIVNTAAIFLDDFPAPLYEIDKEPVKSEMGKNVAEFVTDTWWPDMKKIANEHGIKYTAYVTFDYNRRVNPPFMFTEWDRNMFQRNGTTQSKSTWLGHDILASGHELGFHGYNHVSLLAGDWKREENILAGLEAAKKKWITLDFGSLPVSYVPPSNYIDSLGVISLSKAMPSLKYIQSTYLGDFEEGGDREFGPEPWSGHFFSFPRISSGFIFSQEDSFQIASMFLYTGVWTHFVHPDDVYQIPDMKNIQTAGDFDLRNPNRLNWRNGSGKKGMLDVFIENLEAIKKRQPLMRFMTATEAARQTAHWRYAYFEHLMFEDLYTVASDYYNDDPSHEQFWSLFARNNNQPELERFLVDQGASFKKTPFSDGHLYTIKTQKAFLSVQDIHKISGYKGVKDALAPMVWSWRDKFNQSREKILPIKLRIGKYVQTGNIVEAIKLLENHIRNGEGVTDEHWKEYLKYLQWQDRGPEVYHLLEETYRIQPSAEVVALAKQIDTIEAYPTTEFHKKWLKRQIDWKLAGEKELLEYLELFKAADEKFYVAQVHKELLKNFYTPKRQLSLVKHLLDYEMEELFDVLQDISPCSDLYKELSYGIAWAYAHRKDYDRALDWAECTSAIDQDSRNFWIMQSGALLALKESDIAVYFDLLLTNEPLKAAEELRTFKGCLPELEPLASKIATTLANYGHYQNAVSWAPCAMKIPITDLLLWHYEVGDMPQTRAIYSDHIKKYPDDVAVKQVMSEILLYKGEVSAAAAIGESLIPGKEYQAVKHSVNKSVRSLDLNNKREILKLHPSILYAKTKSDILAEVRAERGNSLVFRADAMNDKLDPTVLTFKAGYDLIDRKFNIHSVNAIRNYAYPINFIADNKQNTGSVLMGLEYEFMSRYRNERSYKLLGRLENDERGKTFFHLGASLDMNNKENFHGYSLKYAPVQTGPGYNTGIYRLHAQTHHQFKITTRLMQSVSLEGSYYTDEVQGAEIVSRSRFSIIKQKNWTLGPLAEFSYSLASSDRRDGFPYWIADNRLFAGGGMQLDIGKMGDGLFVEASASHFYENQGEPSFERYTGTVHMRIKKYTILNLSAEVYTIPRFFSNSFGFGLIHNLK</sequence>
<proteinExistence type="predicted"/>
<evidence type="ECO:0008006" key="3">
    <source>
        <dbReference type="Google" id="ProtNLM"/>
    </source>
</evidence>
<dbReference type="InterPro" id="IPR018695">
    <property type="entry name" value="DUF2194"/>
</dbReference>
<protein>
    <recommendedName>
        <fullName evidence="3">DUF2194 domain-containing protein</fullName>
    </recommendedName>
</protein>
<dbReference type="InterPro" id="IPR011330">
    <property type="entry name" value="Glyco_hydro/deAcase_b/a-brl"/>
</dbReference>
<accession>A0A4R6TQ59</accession>
<dbReference type="RefSeq" id="WP_133642625.1">
    <property type="nucleotide sequence ID" value="NZ_SNYI01000001.1"/>
</dbReference>
<keyword evidence="2" id="KW-1185">Reference proteome</keyword>
<dbReference type="GO" id="GO:0005975">
    <property type="term" value="P:carbohydrate metabolic process"/>
    <property type="evidence" value="ECO:0007669"/>
    <property type="project" value="InterPro"/>
</dbReference>
<dbReference type="SUPFAM" id="SSF88713">
    <property type="entry name" value="Glycoside hydrolase/deacetylase"/>
    <property type="match status" value="1"/>
</dbReference>
<name>A0A4R6TQ59_9FLAO</name>
<dbReference type="Gene3D" id="1.25.40.10">
    <property type="entry name" value="Tetratricopeptide repeat domain"/>
    <property type="match status" value="1"/>
</dbReference>